<name>A0A177YDV7_9NOCA</name>
<dbReference type="SUPFAM" id="SSF48613">
    <property type="entry name" value="Heme oxygenase-like"/>
    <property type="match status" value="1"/>
</dbReference>
<dbReference type="CDD" id="cd19358">
    <property type="entry name" value="TenA_E_Spr0628-like"/>
    <property type="match status" value="1"/>
</dbReference>
<proteinExistence type="predicted"/>
<comment type="caution">
    <text evidence="1">The sequence shown here is derived from an EMBL/GenBank/DDBJ whole genome shotgun (WGS) entry which is preliminary data.</text>
</comment>
<dbReference type="InterPro" id="IPR016084">
    <property type="entry name" value="Haem_Oase-like_multi-hlx"/>
</dbReference>
<protein>
    <submittedName>
        <fullName evidence="1">Transcriptional regulator</fullName>
    </submittedName>
</protein>
<sequence length="208" mass="22831">MSRAAALVERHQVALAESRAVTFIAESIAGTLSDNGFRRYLVIEEAFVLTAVRILGLVVAESESLDDARDHVVSMSNLVGEQRDYFADLREKFPYDGDVDALVAESSVLSRYALGLAREHGRAAALVGMFAAETLYLSWCREALASDVEREPALQDWIVMHTEPAFVAQVEALAREVDALPARIDDATLDDWFSGMLQAENQFHGVAA</sequence>
<evidence type="ECO:0000313" key="1">
    <source>
        <dbReference type="EMBL" id="OAK53724.1"/>
    </source>
</evidence>
<dbReference type="Gene3D" id="1.20.910.10">
    <property type="entry name" value="Heme oxygenase-like"/>
    <property type="match status" value="1"/>
</dbReference>
<dbReference type="Proteomes" id="UP000077519">
    <property type="component" value="Unassembled WGS sequence"/>
</dbReference>
<evidence type="ECO:0000313" key="2">
    <source>
        <dbReference type="Proteomes" id="UP000077519"/>
    </source>
</evidence>
<dbReference type="RefSeq" id="WP_068427039.1">
    <property type="nucleotide sequence ID" value="NZ_LVHI01000016.1"/>
</dbReference>
<organism evidence="1 2">
    <name type="scientific">Rhodococcoides kyotonense</name>
    <dbReference type="NCBI Taxonomy" id="398843"/>
    <lineage>
        <taxon>Bacteria</taxon>
        <taxon>Bacillati</taxon>
        <taxon>Actinomycetota</taxon>
        <taxon>Actinomycetes</taxon>
        <taxon>Mycobacteriales</taxon>
        <taxon>Nocardiaceae</taxon>
        <taxon>Rhodococcoides</taxon>
    </lineage>
</organism>
<dbReference type="EMBL" id="LVHI01000016">
    <property type="protein sequence ID" value="OAK53724.1"/>
    <property type="molecule type" value="Genomic_DNA"/>
</dbReference>
<accession>A0A177YDV7</accession>
<keyword evidence="2" id="KW-1185">Reference proteome</keyword>
<reference evidence="1 2" key="1">
    <citation type="submission" date="2016-03" db="EMBL/GenBank/DDBJ databases">
        <title>Genome sequence of Rhodococcus kyotonensis KB10.</title>
        <authorList>
            <person name="Jeong H."/>
            <person name="Hong C.E."/>
            <person name="Jo S.H."/>
            <person name="Park J.M."/>
        </authorList>
    </citation>
    <scope>NUCLEOTIDE SEQUENCE [LARGE SCALE GENOMIC DNA]</scope>
    <source>
        <strain evidence="1 2">KB10</strain>
    </source>
</reference>
<dbReference type="AlphaFoldDB" id="A0A177YDV7"/>
<gene>
    <name evidence="1" type="ORF">A3K89_22605</name>
</gene>